<dbReference type="InterPro" id="IPR013106">
    <property type="entry name" value="Ig_V-set"/>
</dbReference>
<dbReference type="InterPro" id="IPR007110">
    <property type="entry name" value="Ig-like_dom"/>
</dbReference>
<reference evidence="9 10" key="1">
    <citation type="submission" date="2024-11" db="EMBL/GenBank/DDBJ databases">
        <title>Chromosome-level genome assembly of the freshwater bivalve Anodonta woodiana.</title>
        <authorList>
            <person name="Chen X."/>
        </authorList>
    </citation>
    <scope>NUCLEOTIDE SEQUENCE [LARGE SCALE GENOMIC DNA]</scope>
    <source>
        <strain evidence="9">MN2024</strain>
        <tissue evidence="9">Gills</tissue>
    </source>
</reference>
<proteinExistence type="predicted"/>
<dbReference type="CDD" id="cd00096">
    <property type="entry name" value="Ig"/>
    <property type="match status" value="1"/>
</dbReference>
<dbReference type="PANTHER" id="PTHR11640:SF158">
    <property type="entry name" value="V-SET AND IMMUNOGLOBULIN DOMAIN-CONTAINING PROTEIN 10-LIKE 2"/>
    <property type="match status" value="1"/>
</dbReference>
<comment type="subcellular location">
    <subcellularLocation>
        <location evidence="1">Membrane</location>
        <topology evidence="1">Single-pass type I membrane protein</topology>
    </subcellularLocation>
</comment>
<evidence type="ECO:0000256" key="2">
    <source>
        <dbReference type="ARBA" id="ARBA00023136"/>
    </source>
</evidence>
<dbReference type="EMBL" id="JBJQND010000002">
    <property type="protein sequence ID" value="KAL3886659.1"/>
    <property type="molecule type" value="Genomic_DNA"/>
</dbReference>
<accession>A0ABD3XK69</accession>
<keyword evidence="7" id="KW-0812">Transmembrane</keyword>
<organism evidence="9 10">
    <name type="scientific">Sinanodonta woodiana</name>
    <name type="common">Chinese pond mussel</name>
    <name type="synonym">Anodonta woodiana</name>
    <dbReference type="NCBI Taxonomy" id="1069815"/>
    <lineage>
        <taxon>Eukaryota</taxon>
        <taxon>Metazoa</taxon>
        <taxon>Spiralia</taxon>
        <taxon>Lophotrochozoa</taxon>
        <taxon>Mollusca</taxon>
        <taxon>Bivalvia</taxon>
        <taxon>Autobranchia</taxon>
        <taxon>Heteroconchia</taxon>
        <taxon>Palaeoheterodonta</taxon>
        <taxon>Unionida</taxon>
        <taxon>Unionoidea</taxon>
        <taxon>Unionidae</taxon>
        <taxon>Unioninae</taxon>
        <taxon>Sinanodonta</taxon>
    </lineage>
</organism>
<feature type="region of interest" description="Disordered" evidence="6">
    <location>
        <begin position="611"/>
        <end position="638"/>
    </location>
</feature>
<evidence type="ECO:0000313" key="9">
    <source>
        <dbReference type="EMBL" id="KAL3886659.1"/>
    </source>
</evidence>
<evidence type="ECO:0000259" key="8">
    <source>
        <dbReference type="PROSITE" id="PS50835"/>
    </source>
</evidence>
<comment type="caution">
    <text evidence="9">The sequence shown here is derived from an EMBL/GenBank/DDBJ whole genome shotgun (WGS) entry which is preliminary data.</text>
</comment>
<evidence type="ECO:0000256" key="6">
    <source>
        <dbReference type="SAM" id="MobiDB-lite"/>
    </source>
</evidence>
<evidence type="ECO:0000256" key="5">
    <source>
        <dbReference type="ARBA" id="ARBA00023319"/>
    </source>
</evidence>
<name>A0ABD3XK69_SINWO</name>
<feature type="domain" description="Ig-like" evidence="8">
    <location>
        <begin position="40"/>
        <end position="126"/>
    </location>
</feature>
<evidence type="ECO:0000256" key="7">
    <source>
        <dbReference type="SAM" id="Phobius"/>
    </source>
</evidence>
<dbReference type="InterPro" id="IPR003598">
    <property type="entry name" value="Ig_sub2"/>
</dbReference>
<keyword evidence="10" id="KW-1185">Reference proteome</keyword>
<dbReference type="Proteomes" id="UP001634394">
    <property type="component" value="Unassembled WGS sequence"/>
</dbReference>
<feature type="domain" description="Ig-like" evidence="8">
    <location>
        <begin position="265"/>
        <end position="356"/>
    </location>
</feature>
<keyword evidence="5" id="KW-0393">Immunoglobulin domain</keyword>
<evidence type="ECO:0000313" key="10">
    <source>
        <dbReference type="Proteomes" id="UP001634394"/>
    </source>
</evidence>
<gene>
    <name evidence="9" type="ORF">ACJMK2_026639</name>
</gene>
<dbReference type="InterPro" id="IPR013783">
    <property type="entry name" value="Ig-like_fold"/>
</dbReference>
<dbReference type="InterPro" id="IPR013151">
    <property type="entry name" value="Immunoglobulin_dom"/>
</dbReference>
<feature type="domain" description="Ig-like" evidence="8">
    <location>
        <begin position="462"/>
        <end position="548"/>
    </location>
</feature>
<dbReference type="SMART" id="SM00409">
    <property type="entry name" value="IG"/>
    <property type="match status" value="5"/>
</dbReference>
<evidence type="ECO:0000256" key="4">
    <source>
        <dbReference type="ARBA" id="ARBA00023180"/>
    </source>
</evidence>
<evidence type="ECO:0000256" key="1">
    <source>
        <dbReference type="ARBA" id="ARBA00004479"/>
    </source>
</evidence>
<dbReference type="Pfam" id="PF00047">
    <property type="entry name" value="ig"/>
    <property type="match status" value="1"/>
</dbReference>
<dbReference type="InterPro" id="IPR003599">
    <property type="entry name" value="Ig_sub"/>
</dbReference>
<keyword evidence="2 7" id="KW-0472">Membrane</keyword>
<dbReference type="GO" id="GO:0016020">
    <property type="term" value="C:membrane"/>
    <property type="evidence" value="ECO:0007669"/>
    <property type="project" value="UniProtKB-SubCell"/>
</dbReference>
<dbReference type="Gene3D" id="2.60.40.10">
    <property type="entry name" value="Immunoglobulins"/>
    <property type="match status" value="5"/>
</dbReference>
<feature type="compositionally biased region" description="Polar residues" evidence="6">
    <location>
        <begin position="613"/>
        <end position="638"/>
    </location>
</feature>
<dbReference type="Pfam" id="PF13927">
    <property type="entry name" value="Ig_3"/>
    <property type="match status" value="2"/>
</dbReference>
<keyword evidence="4" id="KW-0325">Glycoprotein</keyword>
<sequence>MVQYSYEVNHTTIIIYAALCLGFTAILAGGQNKDIFKYRGEDVNLYCDFPVFIKLPNYQWYFTQHGGEERSLTNGTRYTWSCMQLSVSPSWLRTQIAFNNVTFNDSGTYTCELMSARGVDNKKEIQLTVLGLPVDRVTVDILCVVTLQIGSVALVVPPSSSPDLPGVTVQQTQIFIIVGEDVVLNCSVNGRGVPIKYVTWYKRSSSLLIPLTNERKYQRRQLGPDASLIIREAIENDAGMYVCEGTTEVGSSKGNDIGLKVGYKPTVMVNEYNYGIGLGDNLTLHCSIHGHGSGITRVEWLKEASSQMIYLQPSARVFWDISNPSIKINMVRLDDAGRYTCIGVTNFGRTNSSQISVQIFSTPSIISPAHEYKTINGTNAVLEVRIDDRMQTSLSVQWEKYNEENQQWFPLENNSRLIWTFAEPSLKIATALVDDDGKYRIIGKSAYYEVASSPITLTIDVPVKIKELATRPVLIRGGDTVELRCLVDGRPKPNVTWKLANGTTSSLTNVQDNILILKSVSNLNEGNYTCIAHNSFSSDESLIYMTVSAILHIHIAIFSLNHPVFNIQDKDLTDSPLEKYVVPGASVFVCVALIALIVVVILIRRKRQKGRTDQPNLEIRSTNGQQHPSPSENIGSENNLTKLSVHRFGDMTYPQMIRKSSKHIDGDKSIRDTGASKVYMNINNRSNSNSNNYINVEMETDNTQMNKTGELNYEALNFSYNAKEENIYLGIQGPHLTQRVQKK</sequence>
<dbReference type="PANTHER" id="PTHR11640">
    <property type="entry name" value="NEPHRIN"/>
    <property type="match status" value="1"/>
</dbReference>
<dbReference type="InterPro" id="IPR036179">
    <property type="entry name" value="Ig-like_dom_sf"/>
</dbReference>
<dbReference type="PROSITE" id="PS50835">
    <property type="entry name" value="IG_LIKE"/>
    <property type="match status" value="4"/>
</dbReference>
<feature type="transmembrane region" description="Helical" evidence="7">
    <location>
        <begin position="12"/>
        <end position="30"/>
    </location>
</feature>
<dbReference type="AlphaFoldDB" id="A0ABD3XK69"/>
<feature type="domain" description="Ig-like" evidence="8">
    <location>
        <begin position="165"/>
        <end position="243"/>
    </location>
</feature>
<dbReference type="Pfam" id="PF07686">
    <property type="entry name" value="V-set"/>
    <property type="match status" value="1"/>
</dbReference>
<keyword evidence="3" id="KW-1015">Disulfide bond</keyword>
<dbReference type="InterPro" id="IPR051275">
    <property type="entry name" value="Cell_adhesion_signaling"/>
</dbReference>
<feature type="transmembrane region" description="Helical" evidence="7">
    <location>
        <begin position="580"/>
        <end position="603"/>
    </location>
</feature>
<keyword evidence="7" id="KW-1133">Transmembrane helix</keyword>
<dbReference type="SMART" id="SM00408">
    <property type="entry name" value="IGc2"/>
    <property type="match status" value="4"/>
</dbReference>
<protein>
    <recommendedName>
        <fullName evidence="8">Ig-like domain-containing protein</fullName>
    </recommendedName>
</protein>
<evidence type="ECO:0000256" key="3">
    <source>
        <dbReference type="ARBA" id="ARBA00023157"/>
    </source>
</evidence>
<dbReference type="SUPFAM" id="SSF48726">
    <property type="entry name" value="Immunoglobulin"/>
    <property type="match status" value="5"/>
</dbReference>